<evidence type="ECO:0000256" key="5">
    <source>
        <dbReference type="ARBA" id="ARBA00023136"/>
    </source>
</evidence>
<name>A0ABS0SFH0_9HYPH</name>
<evidence type="ECO:0000256" key="6">
    <source>
        <dbReference type="SAM" id="Phobius"/>
    </source>
</evidence>
<proteinExistence type="inferred from homology"/>
<comment type="similarity">
    <text evidence="2">Belongs to the TspO/BZRP family.</text>
</comment>
<dbReference type="RefSeq" id="WP_198476574.1">
    <property type="nucleotide sequence ID" value="NZ_JADGMQ010000006.1"/>
</dbReference>
<accession>A0ABS0SFH0</accession>
<gene>
    <name evidence="7" type="ORF">IOD40_10915</name>
</gene>
<keyword evidence="5 6" id="KW-0472">Membrane</keyword>
<sequence length="150" mass="16879">MTRFVPLILFLVLVVGGGWLIGANTAPGEWYDSLEKPAFNPPGWLFAPVWTVLYILIAVAGWRTWMRKDTGGAMTIWWAQLGLNFLWSPLFFALQMPVAALIVIIALLLTIIMFIRTTWHPDRVSAFLFVPYLAWVAFASLLNASIVVLN</sequence>
<feature type="transmembrane region" description="Helical" evidence="6">
    <location>
        <begin position="127"/>
        <end position="149"/>
    </location>
</feature>
<dbReference type="PANTHER" id="PTHR10057">
    <property type="entry name" value="PERIPHERAL-TYPE BENZODIAZEPINE RECEPTOR"/>
    <property type="match status" value="1"/>
</dbReference>
<comment type="caution">
    <text evidence="7">The sequence shown here is derived from an EMBL/GenBank/DDBJ whole genome shotgun (WGS) entry which is preliminary data.</text>
</comment>
<dbReference type="InterPro" id="IPR038330">
    <property type="entry name" value="TspO/MBR-related_sf"/>
</dbReference>
<evidence type="ECO:0000313" key="8">
    <source>
        <dbReference type="Proteomes" id="UP000601789"/>
    </source>
</evidence>
<keyword evidence="4 6" id="KW-1133">Transmembrane helix</keyword>
<dbReference type="Proteomes" id="UP000601789">
    <property type="component" value="Unassembled WGS sequence"/>
</dbReference>
<feature type="transmembrane region" description="Helical" evidence="6">
    <location>
        <begin position="44"/>
        <end position="62"/>
    </location>
</feature>
<evidence type="ECO:0000256" key="2">
    <source>
        <dbReference type="ARBA" id="ARBA00007524"/>
    </source>
</evidence>
<dbReference type="PIRSF" id="PIRSF005859">
    <property type="entry name" value="PBR"/>
    <property type="match status" value="1"/>
</dbReference>
<organism evidence="7 8">
    <name type="scientific">Aquamicrobium zhengzhouense</name>
    <dbReference type="NCBI Taxonomy" id="2781738"/>
    <lineage>
        <taxon>Bacteria</taxon>
        <taxon>Pseudomonadati</taxon>
        <taxon>Pseudomonadota</taxon>
        <taxon>Alphaproteobacteria</taxon>
        <taxon>Hyphomicrobiales</taxon>
        <taxon>Phyllobacteriaceae</taxon>
        <taxon>Aquamicrobium</taxon>
    </lineage>
</organism>
<dbReference type="Pfam" id="PF03073">
    <property type="entry name" value="TspO_MBR"/>
    <property type="match status" value="1"/>
</dbReference>
<dbReference type="CDD" id="cd15904">
    <property type="entry name" value="TSPO_MBR"/>
    <property type="match status" value="1"/>
</dbReference>
<dbReference type="EMBL" id="JADGMQ010000006">
    <property type="protein sequence ID" value="MBI1621173.1"/>
    <property type="molecule type" value="Genomic_DNA"/>
</dbReference>
<dbReference type="PANTHER" id="PTHR10057:SF0">
    <property type="entry name" value="TRANSLOCATOR PROTEIN"/>
    <property type="match status" value="1"/>
</dbReference>
<dbReference type="Gene3D" id="1.20.1260.100">
    <property type="entry name" value="TspO/MBR protein"/>
    <property type="match status" value="1"/>
</dbReference>
<keyword evidence="3 6" id="KW-0812">Transmembrane</keyword>
<evidence type="ECO:0000256" key="1">
    <source>
        <dbReference type="ARBA" id="ARBA00004141"/>
    </source>
</evidence>
<keyword evidence="8" id="KW-1185">Reference proteome</keyword>
<dbReference type="InterPro" id="IPR004307">
    <property type="entry name" value="TspO_MBR"/>
</dbReference>
<reference evidence="7 8" key="1">
    <citation type="submission" date="2020-10" db="EMBL/GenBank/DDBJ databases">
        <title>Aquamicrobium zhengzhouensis sp. nov., a exopolysaccharide producing bacterium isolated from farmland soil.</title>
        <authorList>
            <person name="Wang X."/>
        </authorList>
    </citation>
    <scope>NUCLEOTIDE SEQUENCE [LARGE SCALE GENOMIC DNA]</scope>
    <source>
        <strain evidence="8">cd-1</strain>
    </source>
</reference>
<evidence type="ECO:0000256" key="3">
    <source>
        <dbReference type="ARBA" id="ARBA00022692"/>
    </source>
</evidence>
<feature type="transmembrane region" description="Helical" evidence="6">
    <location>
        <begin position="98"/>
        <end position="115"/>
    </location>
</feature>
<evidence type="ECO:0000256" key="4">
    <source>
        <dbReference type="ARBA" id="ARBA00022989"/>
    </source>
</evidence>
<comment type="subcellular location">
    <subcellularLocation>
        <location evidence="1">Membrane</location>
        <topology evidence="1">Multi-pass membrane protein</topology>
    </subcellularLocation>
</comment>
<protein>
    <submittedName>
        <fullName evidence="7">Tryptophan-rich sensory protein</fullName>
    </submittedName>
</protein>
<evidence type="ECO:0000313" key="7">
    <source>
        <dbReference type="EMBL" id="MBI1621173.1"/>
    </source>
</evidence>